<dbReference type="CDD" id="cd02440">
    <property type="entry name" value="AdoMet_MTases"/>
    <property type="match status" value="1"/>
</dbReference>
<dbReference type="Proteomes" id="UP000242662">
    <property type="component" value="Unassembled WGS sequence"/>
</dbReference>
<evidence type="ECO:0000259" key="1">
    <source>
        <dbReference type="Pfam" id="PF08241"/>
    </source>
</evidence>
<dbReference type="Gene3D" id="3.40.50.150">
    <property type="entry name" value="Vaccinia Virus protein VP39"/>
    <property type="match status" value="1"/>
</dbReference>
<evidence type="ECO:0000313" key="2">
    <source>
        <dbReference type="EMBL" id="SDC64710.1"/>
    </source>
</evidence>
<dbReference type="AlphaFoldDB" id="A0A1G6NA22"/>
<reference evidence="3" key="1">
    <citation type="submission" date="2016-09" db="EMBL/GenBank/DDBJ databases">
        <authorList>
            <person name="Varghese N."/>
            <person name="Submissions S."/>
        </authorList>
    </citation>
    <scope>NUCLEOTIDE SEQUENCE [LARGE SCALE GENOMIC DNA]</scope>
    <source>
        <strain evidence="3">25nlg</strain>
    </source>
</reference>
<keyword evidence="3" id="KW-1185">Reference proteome</keyword>
<protein>
    <submittedName>
        <fullName evidence="2">2-polyprenyl-3-methyl-5-hydroxy-6-metoxy-1,4-benzoquinol methylase</fullName>
    </submittedName>
</protein>
<dbReference type="GO" id="GO:0008757">
    <property type="term" value="F:S-adenosylmethionine-dependent methyltransferase activity"/>
    <property type="evidence" value="ECO:0007669"/>
    <property type="project" value="InterPro"/>
</dbReference>
<dbReference type="EMBL" id="FMYM01000012">
    <property type="protein sequence ID" value="SDC64710.1"/>
    <property type="molecule type" value="Genomic_DNA"/>
</dbReference>
<dbReference type="Pfam" id="PF08241">
    <property type="entry name" value="Methyltransf_11"/>
    <property type="match status" value="1"/>
</dbReference>
<name>A0A1G6NA22_9BACI</name>
<dbReference type="GO" id="GO:0032259">
    <property type="term" value="P:methylation"/>
    <property type="evidence" value="ECO:0007669"/>
    <property type="project" value="UniProtKB-KW"/>
</dbReference>
<dbReference type="InterPro" id="IPR029063">
    <property type="entry name" value="SAM-dependent_MTases_sf"/>
</dbReference>
<dbReference type="InterPro" id="IPR013216">
    <property type="entry name" value="Methyltransf_11"/>
</dbReference>
<feature type="domain" description="Methyltransferase type 11" evidence="1">
    <location>
        <begin position="40"/>
        <end position="128"/>
    </location>
</feature>
<gene>
    <name evidence="2" type="ORF">SAMN05421737_11225</name>
</gene>
<proteinExistence type="predicted"/>
<keyword evidence="2" id="KW-0808">Transferase</keyword>
<sequence length="259" mass="29795">MKHNFDQLENRFTYAERKGHQSWLDFVREHVGIEGKTVADIGCGGGIYTTLFAENGAKHVTGVDQSEKMLTAAREKNSGGNIDYVHAPSDDLSVLQRGTIDVLLARALIHHLDTLRPTFEAFHRTLRAENGVAIIQDRTPADYFLPGSPTHLRGYLFEKFPFLREVEEKRRFTDEQVQHALKEAGFTEVSAHHLWEVRDMYADVEELRHDLRTRRGRSILHQLDDVQIEALIAHVEKSIGDMTEEIIEKDRWTIWIARV</sequence>
<dbReference type="PANTHER" id="PTHR43861">
    <property type="entry name" value="TRANS-ACONITATE 2-METHYLTRANSFERASE-RELATED"/>
    <property type="match status" value="1"/>
</dbReference>
<keyword evidence="2" id="KW-0489">Methyltransferase</keyword>
<dbReference type="RefSeq" id="WP_090776508.1">
    <property type="nucleotide sequence ID" value="NZ_FMYM01000012.1"/>
</dbReference>
<dbReference type="STRING" id="1464122.SAMN05421737_11225"/>
<organism evidence="2 3">
    <name type="scientific">Shouchella lonarensis</name>
    <dbReference type="NCBI Taxonomy" id="1464122"/>
    <lineage>
        <taxon>Bacteria</taxon>
        <taxon>Bacillati</taxon>
        <taxon>Bacillota</taxon>
        <taxon>Bacilli</taxon>
        <taxon>Bacillales</taxon>
        <taxon>Bacillaceae</taxon>
        <taxon>Shouchella</taxon>
    </lineage>
</organism>
<dbReference type="OrthoDB" id="9791837at2"/>
<dbReference type="SUPFAM" id="SSF53335">
    <property type="entry name" value="S-adenosyl-L-methionine-dependent methyltransferases"/>
    <property type="match status" value="1"/>
</dbReference>
<evidence type="ECO:0000313" key="3">
    <source>
        <dbReference type="Proteomes" id="UP000242662"/>
    </source>
</evidence>
<accession>A0A1G6NA22</accession>